<keyword evidence="11" id="KW-0408">Iron</keyword>
<organism evidence="21 22">
    <name type="scientific">Candidatus Nitrobium versatile</name>
    <dbReference type="NCBI Taxonomy" id="2884831"/>
    <lineage>
        <taxon>Bacteria</taxon>
        <taxon>Pseudomonadati</taxon>
        <taxon>Nitrospirota</taxon>
        <taxon>Nitrospiria</taxon>
        <taxon>Nitrospirales</taxon>
        <taxon>Nitrospiraceae</taxon>
        <taxon>Candidatus Nitrobium</taxon>
    </lineage>
</organism>
<dbReference type="GO" id="GO:0046872">
    <property type="term" value="F:metal ion binding"/>
    <property type="evidence" value="ECO:0007669"/>
    <property type="project" value="UniProtKB-KW"/>
</dbReference>
<proteinExistence type="predicted"/>
<dbReference type="GO" id="GO:0000155">
    <property type="term" value="F:phosphorelay sensor kinase activity"/>
    <property type="evidence" value="ECO:0007669"/>
    <property type="project" value="InterPro"/>
</dbReference>
<dbReference type="CDD" id="cd16917">
    <property type="entry name" value="HATPase_UhpB-NarQ-NarX-like"/>
    <property type="match status" value="1"/>
</dbReference>
<comment type="cofactor">
    <cofactor evidence="2">
        <name>[4Fe-4S] cluster</name>
        <dbReference type="ChEBI" id="CHEBI:49883"/>
    </cofactor>
</comment>
<keyword evidence="6" id="KW-0004">4Fe-4S</keyword>
<keyword evidence="10" id="KW-0418">Kinase</keyword>
<dbReference type="InterPro" id="IPR004358">
    <property type="entry name" value="Sig_transdc_His_kin-like_C"/>
</dbReference>
<dbReference type="InterPro" id="IPR003594">
    <property type="entry name" value="HATPase_dom"/>
</dbReference>
<evidence type="ECO:0000256" key="15">
    <source>
        <dbReference type="ARBA" id="ARBA00030800"/>
    </source>
</evidence>
<dbReference type="PANTHER" id="PTHR24421:SF58">
    <property type="entry name" value="SIGNAL TRANSDUCTION HISTIDINE-PROTEIN KINASE_PHOSPHATASE UHPB"/>
    <property type="match status" value="1"/>
</dbReference>
<evidence type="ECO:0000259" key="20">
    <source>
        <dbReference type="PROSITE" id="PS50113"/>
    </source>
</evidence>
<dbReference type="SMART" id="SM00086">
    <property type="entry name" value="PAC"/>
    <property type="match status" value="1"/>
</dbReference>
<reference evidence="21" key="2">
    <citation type="submission" date="2021-08" db="EMBL/GenBank/DDBJ databases">
        <authorList>
            <person name="Dalcin Martins P."/>
        </authorList>
    </citation>
    <scope>NUCLEOTIDE SEQUENCE</scope>
    <source>
        <strain evidence="21">MAG_39</strain>
    </source>
</reference>
<keyword evidence="17" id="KW-1133">Transmembrane helix</keyword>
<evidence type="ECO:0000256" key="1">
    <source>
        <dbReference type="ARBA" id="ARBA00000085"/>
    </source>
</evidence>
<dbReference type="PRINTS" id="PR00344">
    <property type="entry name" value="BCTRLSENSOR"/>
</dbReference>
<dbReference type="NCBIfam" id="TIGR00229">
    <property type="entry name" value="sensory_box"/>
    <property type="match status" value="1"/>
</dbReference>
<evidence type="ECO:0000313" key="21">
    <source>
        <dbReference type="EMBL" id="MBZ0156674.1"/>
    </source>
</evidence>
<dbReference type="GO" id="GO:0016020">
    <property type="term" value="C:membrane"/>
    <property type="evidence" value="ECO:0007669"/>
    <property type="project" value="InterPro"/>
</dbReference>
<dbReference type="EMBL" id="JAIOIV010000083">
    <property type="protein sequence ID" value="MBZ0156674.1"/>
    <property type="molecule type" value="Genomic_DNA"/>
</dbReference>
<feature type="transmembrane region" description="Helical" evidence="17">
    <location>
        <begin position="59"/>
        <end position="77"/>
    </location>
</feature>
<dbReference type="InterPro" id="IPR050482">
    <property type="entry name" value="Sensor_HK_TwoCompSys"/>
</dbReference>
<dbReference type="GO" id="GO:0005737">
    <property type="term" value="C:cytoplasm"/>
    <property type="evidence" value="ECO:0007669"/>
    <property type="project" value="UniProtKB-SubCell"/>
</dbReference>
<reference evidence="21" key="1">
    <citation type="journal article" date="2021" name="bioRxiv">
        <title>Unraveling nitrogen, sulfur and carbon metabolic pathways and microbial community transcriptional responses to substrate deprivation and toxicity stresses in a bioreactor mimicking anoxic brackish coastal sediment conditions.</title>
        <authorList>
            <person name="Martins P.D."/>
            <person name="Echeveste M.J."/>
            <person name="Arshad A."/>
            <person name="Kurth J."/>
            <person name="Ouboter H."/>
            <person name="Jetten M.S.M."/>
            <person name="Welte C.U."/>
        </authorList>
    </citation>
    <scope>NUCLEOTIDE SEQUENCE</scope>
    <source>
        <strain evidence="21">MAG_39</strain>
    </source>
</reference>
<comment type="function">
    <text evidence="14">Member of the two-component regulatory system NreB/NreC involved in the control of dissimilatory nitrate/nitrite reduction in response to oxygen. NreB functions as a direct oxygen sensor histidine kinase which is autophosphorylated, in the absence of oxygen, probably at the conserved histidine residue, and transfers its phosphate group probably to a conserved aspartate residue of NreC. NreB/NreC activates the expression of the nitrate (narGHJI) and nitrite (nir) reductase operons, as well as the putative nitrate transporter gene narT.</text>
</comment>
<dbReference type="Pfam" id="PF07730">
    <property type="entry name" value="HisKA_3"/>
    <property type="match status" value="1"/>
</dbReference>
<dbReference type="Pfam" id="PF02518">
    <property type="entry name" value="HATPase_c"/>
    <property type="match status" value="1"/>
</dbReference>
<dbReference type="InterPro" id="IPR035965">
    <property type="entry name" value="PAS-like_dom_sf"/>
</dbReference>
<comment type="catalytic activity">
    <reaction evidence="1">
        <text>ATP + protein L-histidine = ADP + protein N-phospho-L-histidine.</text>
        <dbReference type="EC" id="2.7.13.3"/>
    </reaction>
</comment>
<dbReference type="SUPFAM" id="SSF55785">
    <property type="entry name" value="PYP-like sensor domain (PAS domain)"/>
    <property type="match status" value="1"/>
</dbReference>
<dbReference type="Proteomes" id="UP000705867">
    <property type="component" value="Unassembled WGS sequence"/>
</dbReference>
<dbReference type="AlphaFoldDB" id="A0A953JBU6"/>
<evidence type="ECO:0000256" key="16">
    <source>
        <dbReference type="SAM" id="Coils"/>
    </source>
</evidence>
<feature type="domain" description="PAS" evidence="19">
    <location>
        <begin position="307"/>
        <end position="353"/>
    </location>
</feature>
<dbReference type="GO" id="GO:0046983">
    <property type="term" value="F:protein dimerization activity"/>
    <property type="evidence" value="ECO:0007669"/>
    <property type="project" value="InterPro"/>
</dbReference>
<dbReference type="PROSITE" id="PS50109">
    <property type="entry name" value="HIS_KIN"/>
    <property type="match status" value="1"/>
</dbReference>
<comment type="subcellular location">
    <subcellularLocation>
        <location evidence="3">Cytoplasm</location>
    </subcellularLocation>
</comment>
<sequence length="638" mass="72484">MYRQPPESNRKALQDETLAEQVKQLYALAPFGLLASFLNSLIVFFVLKDALPHRILLTWLIAMAVITLLRVALVLWFRRKGFRPAAARTWKDLFIAGLALSGVVWGSVGIFPFSGVSLAYQVFIVFFLGGMAAGAAATFSAVKEGYLAYSIPALVPLAIKLCFKDDALHFAMGSMLFLYGLILWKISRKNHEINHISLLLRFENRGMIEQMKSAKEHTDELNRKLLAEIGAKERAEAELRSHHDHLERLVAERTNDLTRTNRQLQSEIEERKQTEQALRESEGCLAQAQRLAHIGNWEWDFRTGQEHWSDEAYRILGWNPRECEPSCREFLNRVHPEDRESIEKKIREALQEYRDYEYDCRIITRDGAERFIHTTAQITYAGSGRPVRIVGTIQDVTEQIRAKEELEKSREQLRRFAAHLQSVIENERTMIAREIHDELAQALTVMKIDLVDLAGDFREARGAGCPAAFHKVRAMTSYIDEVIRNVHRIAMELRPSILDDLGLEAAIEWQLAEFRKRTKIGYELRSAMESTVLSPEITTALFRIFQEALTNIARHAGADSVEVGLRTKGERVLLTVKDNGKGIEEKCVMNSRSLGIIGMRERVAVLGGDLSITGERGKGTTVTVSLPLKGRDPRYGFR</sequence>
<evidence type="ECO:0000256" key="4">
    <source>
        <dbReference type="ARBA" id="ARBA00012438"/>
    </source>
</evidence>
<feature type="domain" description="PAC" evidence="20">
    <location>
        <begin position="356"/>
        <end position="408"/>
    </location>
</feature>
<dbReference type="InterPro" id="IPR001610">
    <property type="entry name" value="PAC"/>
</dbReference>
<dbReference type="PANTHER" id="PTHR24421">
    <property type="entry name" value="NITRATE/NITRITE SENSOR PROTEIN NARX-RELATED"/>
    <property type="match status" value="1"/>
</dbReference>
<evidence type="ECO:0000256" key="10">
    <source>
        <dbReference type="ARBA" id="ARBA00022777"/>
    </source>
</evidence>
<keyword evidence="13" id="KW-0411">Iron-sulfur</keyword>
<evidence type="ECO:0000256" key="11">
    <source>
        <dbReference type="ARBA" id="ARBA00023004"/>
    </source>
</evidence>
<dbReference type="InterPro" id="IPR013655">
    <property type="entry name" value="PAS_fold_3"/>
</dbReference>
<dbReference type="Gene3D" id="2.10.70.100">
    <property type="match status" value="1"/>
</dbReference>
<dbReference type="InterPro" id="IPR000700">
    <property type="entry name" value="PAS-assoc_C"/>
</dbReference>
<dbReference type="InterPro" id="IPR036890">
    <property type="entry name" value="HATPase_C_sf"/>
</dbReference>
<evidence type="ECO:0000256" key="5">
    <source>
        <dbReference type="ARBA" id="ARBA00017322"/>
    </source>
</evidence>
<keyword evidence="7" id="KW-0963">Cytoplasm</keyword>
<evidence type="ECO:0000256" key="6">
    <source>
        <dbReference type="ARBA" id="ARBA00022485"/>
    </source>
</evidence>
<comment type="caution">
    <text evidence="21">The sequence shown here is derived from an EMBL/GenBank/DDBJ whole genome shotgun (WGS) entry which is preliminary data.</text>
</comment>
<dbReference type="PROSITE" id="PS50112">
    <property type="entry name" value="PAS"/>
    <property type="match status" value="1"/>
</dbReference>
<keyword evidence="9" id="KW-0479">Metal-binding</keyword>
<evidence type="ECO:0000313" key="22">
    <source>
        <dbReference type="Proteomes" id="UP000705867"/>
    </source>
</evidence>
<feature type="transmembrane region" description="Helical" evidence="17">
    <location>
        <begin position="169"/>
        <end position="186"/>
    </location>
</feature>
<evidence type="ECO:0000256" key="12">
    <source>
        <dbReference type="ARBA" id="ARBA00023012"/>
    </source>
</evidence>
<accession>A0A953JBU6</accession>
<dbReference type="PROSITE" id="PS50113">
    <property type="entry name" value="PAC"/>
    <property type="match status" value="1"/>
</dbReference>
<evidence type="ECO:0000256" key="7">
    <source>
        <dbReference type="ARBA" id="ARBA00022490"/>
    </source>
</evidence>
<feature type="domain" description="Histidine kinase" evidence="18">
    <location>
        <begin position="541"/>
        <end position="630"/>
    </location>
</feature>
<evidence type="ECO:0000256" key="3">
    <source>
        <dbReference type="ARBA" id="ARBA00004496"/>
    </source>
</evidence>
<keyword evidence="17" id="KW-0812">Transmembrane</keyword>
<dbReference type="InterPro" id="IPR011712">
    <property type="entry name" value="Sig_transdc_His_kin_sub3_dim/P"/>
</dbReference>
<dbReference type="EC" id="2.7.13.3" evidence="4"/>
<dbReference type="CDD" id="cd00130">
    <property type="entry name" value="PAS"/>
    <property type="match status" value="1"/>
</dbReference>
<name>A0A953JBU6_9BACT</name>
<dbReference type="GO" id="GO:0051539">
    <property type="term" value="F:4 iron, 4 sulfur cluster binding"/>
    <property type="evidence" value="ECO:0007669"/>
    <property type="project" value="UniProtKB-KW"/>
</dbReference>
<evidence type="ECO:0000256" key="2">
    <source>
        <dbReference type="ARBA" id="ARBA00001966"/>
    </source>
</evidence>
<dbReference type="Pfam" id="PF08447">
    <property type="entry name" value="PAS_3"/>
    <property type="match status" value="1"/>
</dbReference>
<dbReference type="Gene3D" id="3.30.565.10">
    <property type="entry name" value="Histidine kinase-like ATPase, C-terminal domain"/>
    <property type="match status" value="1"/>
</dbReference>
<protein>
    <recommendedName>
        <fullName evidence="5">Oxygen sensor histidine kinase NreB</fullName>
        <ecNumber evidence="4">2.7.13.3</ecNumber>
    </recommendedName>
    <alternativeName>
        <fullName evidence="15">Nitrogen regulation protein B</fullName>
    </alternativeName>
</protein>
<evidence type="ECO:0000256" key="14">
    <source>
        <dbReference type="ARBA" id="ARBA00024827"/>
    </source>
</evidence>
<feature type="transmembrane region" description="Helical" evidence="17">
    <location>
        <begin position="119"/>
        <end position="139"/>
    </location>
</feature>
<dbReference type="Gene3D" id="1.20.5.1930">
    <property type="match status" value="1"/>
</dbReference>
<gene>
    <name evidence="21" type="ORF">K8I29_10770</name>
</gene>
<dbReference type="InterPro" id="IPR000014">
    <property type="entry name" value="PAS"/>
</dbReference>
<feature type="transmembrane region" description="Helical" evidence="17">
    <location>
        <begin position="25"/>
        <end position="47"/>
    </location>
</feature>
<keyword evidence="17" id="KW-0472">Membrane</keyword>
<dbReference type="SUPFAM" id="SSF55874">
    <property type="entry name" value="ATPase domain of HSP90 chaperone/DNA topoisomerase II/histidine kinase"/>
    <property type="match status" value="1"/>
</dbReference>
<evidence type="ECO:0000256" key="8">
    <source>
        <dbReference type="ARBA" id="ARBA00022679"/>
    </source>
</evidence>
<feature type="coiled-coil region" evidence="16">
    <location>
        <begin position="232"/>
        <end position="281"/>
    </location>
</feature>
<keyword evidence="8" id="KW-0808">Transferase</keyword>
<evidence type="ECO:0000256" key="9">
    <source>
        <dbReference type="ARBA" id="ARBA00022723"/>
    </source>
</evidence>
<evidence type="ECO:0000256" key="13">
    <source>
        <dbReference type="ARBA" id="ARBA00023014"/>
    </source>
</evidence>
<evidence type="ECO:0000259" key="18">
    <source>
        <dbReference type="PROSITE" id="PS50109"/>
    </source>
</evidence>
<dbReference type="InterPro" id="IPR005467">
    <property type="entry name" value="His_kinase_dom"/>
</dbReference>
<evidence type="ECO:0000256" key="17">
    <source>
        <dbReference type="SAM" id="Phobius"/>
    </source>
</evidence>
<evidence type="ECO:0000259" key="19">
    <source>
        <dbReference type="PROSITE" id="PS50112"/>
    </source>
</evidence>
<feature type="transmembrane region" description="Helical" evidence="17">
    <location>
        <begin position="93"/>
        <end position="113"/>
    </location>
</feature>
<keyword evidence="16" id="KW-0175">Coiled coil</keyword>
<dbReference type="SMART" id="SM00387">
    <property type="entry name" value="HATPase_c"/>
    <property type="match status" value="1"/>
</dbReference>
<keyword evidence="12" id="KW-0902">Two-component regulatory system</keyword>
<dbReference type="Gene3D" id="3.30.450.20">
    <property type="entry name" value="PAS domain"/>
    <property type="match status" value="1"/>
</dbReference>